<protein>
    <submittedName>
        <fullName evidence="2">Uncharacterized protein</fullName>
    </submittedName>
</protein>
<accession>A0AAV5W3F9</accession>
<dbReference type="EMBL" id="BTSY01000004">
    <property type="protein sequence ID" value="GMT26103.1"/>
    <property type="molecule type" value="Genomic_DNA"/>
</dbReference>
<keyword evidence="1" id="KW-1133">Transmembrane helix</keyword>
<gene>
    <name evidence="2" type="ORF">PFISCL1PPCAC_17400</name>
</gene>
<comment type="caution">
    <text evidence="2">The sequence shown here is derived from an EMBL/GenBank/DDBJ whole genome shotgun (WGS) entry which is preliminary data.</text>
</comment>
<sequence length="81" mass="9671">MCCLWRCCKPIPYGILLKVGAVILCIAFLKKKIETNRVWLEKIFMMKNTTRMDHSEVDYDKEKVDFTSLHRPLNLRERPLE</sequence>
<dbReference type="Proteomes" id="UP001432322">
    <property type="component" value="Unassembled WGS sequence"/>
</dbReference>
<keyword evidence="1" id="KW-0812">Transmembrane</keyword>
<feature type="transmembrane region" description="Helical" evidence="1">
    <location>
        <begin position="12"/>
        <end position="29"/>
    </location>
</feature>
<keyword evidence="1" id="KW-0472">Membrane</keyword>
<evidence type="ECO:0000313" key="3">
    <source>
        <dbReference type="Proteomes" id="UP001432322"/>
    </source>
</evidence>
<reference evidence="2" key="1">
    <citation type="submission" date="2023-10" db="EMBL/GenBank/DDBJ databases">
        <title>Genome assembly of Pristionchus species.</title>
        <authorList>
            <person name="Yoshida K."/>
            <person name="Sommer R.J."/>
        </authorList>
    </citation>
    <scope>NUCLEOTIDE SEQUENCE</scope>
    <source>
        <strain evidence="2">RS5133</strain>
    </source>
</reference>
<evidence type="ECO:0000313" key="2">
    <source>
        <dbReference type="EMBL" id="GMT26103.1"/>
    </source>
</evidence>
<evidence type="ECO:0000256" key="1">
    <source>
        <dbReference type="SAM" id="Phobius"/>
    </source>
</evidence>
<keyword evidence="3" id="KW-1185">Reference proteome</keyword>
<name>A0AAV5W3F9_9BILA</name>
<dbReference type="AlphaFoldDB" id="A0AAV5W3F9"/>
<organism evidence="2 3">
    <name type="scientific">Pristionchus fissidentatus</name>
    <dbReference type="NCBI Taxonomy" id="1538716"/>
    <lineage>
        <taxon>Eukaryota</taxon>
        <taxon>Metazoa</taxon>
        <taxon>Ecdysozoa</taxon>
        <taxon>Nematoda</taxon>
        <taxon>Chromadorea</taxon>
        <taxon>Rhabditida</taxon>
        <taxon>Rhabditina</taxon>
        <taxon>Diplogasteromorpha</taxon>
        <taxon>Diplogasteroidea</taxon>
        <taxon>Neodiplogasteridae</taxon>
        <taxon>Pristionchus</taxon>
    </lineage>
</organism>
<proteinExistence type="predicted"/>